<protein>
    <recommendedName>
        <fullName evidence="2">DNA ligase (ATP)</fullName>
        <ecNumber evidence="2">6.5.1.1</ecNumber>
    </recommendedName>
</protein>
<dbReference type="CDD" id="cd07906">
    <property type="entry name" value="Adenylation_DNA_ligase_LigD_LigC"/>
    <property type="match status" value="1"/>
</dbReference>
<comment type="similarity">
    <text evidence="1">Belongs to the ATP-dependent DNA ligase family.</text>
</comment>
<dbReference type="Gene3D" id="3.30.1490.70">
    <property type="match status" value="1"/>
</dbReference>
<accession>A0ABU2JGC7</accession>
<proteinExistence type="inferred from homology"/>
<evidence type="ECO:0000256" key="3">
    <source>
        <dbReference type="ARBA" id="ARBA00022598"/>
    </source>
</evidence>
<dbReference type="GO" id="GO:0016874">
    <property type="term" value="F:ligase activity"/>
    <property type="evidence" value="ECO:0007669"/>
    <property type="project" value="UniProtKB-KW"/>
</dbReference>
<dbReference type="Gene3D" id="3.30.470.30">
    <property type="entry name" value="DNA ligase/mRNA capping enzyme"/>
    <property type="match status" value="1"/>
</dbReference>
<dbReference type="EC" id="6.5.1.1" evidence="2"/>
<evidence type="ECO:0000259" key="5">
    <source>
        <dbReference type="PROSITE" id="PS50160"/>
    </source>
</evidence>
<comment type="caution">
    <text evidence="6">The sequence shown here is derived from an EMBL/GenBank/DDBJ whole genome shotgun (WGS) entry which is preliminary data.</text>
</comment>
<gene>
    <name evidence="6" type="primary">ligD</name>
    <name evidence="6" type="ORF">RM423_21905</name>
</gene>
<feature type="domain" description="ATP-dependent DNA ligase family profile" evidence="5">
    <location>
        <begin position="109"/>
        <end position="232"/>
    </location>
</feature>
<dbReference type="PANTHER" id="PTHR45674:SF4">
    <property type="entry name" value="DNA LIGASE 1"/>
    <property type="match status" value="1"/>
</dbReference>
<dbReference type="InterPro" id="IPR012310">
    <property type="entry name" value="DNA_ligase_ATP-dep_cent"/>
</dbReference>
<dbReference type="InterPro" id="IPR016059">
    <property type="entry name" value="DNA_ligase_ATP-dep_CS"/>
</dbReference>
<dbReference type="InterPro" id="IPR014146">
    <property type="entry name" value="LigD_ligase_dom"/>
</dbReference>
<evidence type="ECO:0000256" key="2">
    <source>
        <dbReference type="ARBA" id="ARBA00012727"/>
    </source>
</evidence>
<evidence type="ECO:0000256" key="1">
    <source>
        <dbReference type="ARBA" id="ARBA00007572"/>
    </source>
</evidence>
<organism evidence="6 7">
    <name type="scientific">Jatrophihabitans lederbergiae</name>
    <dbReference type="NCBI Taxonomy" id="3075547"/>
    <lineage>
        <taxon>Bacteria</taxon>
        <taxon>Bacillati</taxon>
        <taxon>Actinomycetota</taxon>
        <taxon>Actinomycetes</taxon>
        <taxon>Jatrophihabitantales</taxon>
        <taxon>Jatrophihabitantaceae</taxon>
        <taxon>Jatrophihabitans</taxon>
    </lineage>
</organism>
<name>A0ABU2JGC7_9ACTN</name>
<keyword evidence="7" id="KW-1185">Reference proteome</keyword>
<dbReference type="InterPro" id="IPR012309">
    <property type="entry name" value="DNA_ligase_ATP-dep_C"/>
</dbReference>
<dbReference type="PROSITE" id="PS00697">
    <property type="entry name" value="DNA_LIGASE_A1"/>
    <property type="match status" value="1"/>
</dbReference>
<dbReference type="CDD" id="cd07971">
    <property type="entry name" value="OBF_DNA_ligase_LigD"/>
    <property type="match status" value="1"/>
</dbReference>
<keyword evidence="3 6" id="KW-0436">Ligase</keyword>
<dbReference type="SUPFAM" id="SSF50249">
    <property type="entry name" value="Nucleic acid-binding proteins"/>
    <property type="match status" value="1"/>
</dbReference>
<dbReference type="SUPFAM" id="SSF56091">
    <property type="entry name" value="DNA ligase/mRNA capping enzyme, catalytic domain"/>
    <property type="match status" value="1"/>
</dbReference>
<comment type="catalytic activity">
    <reaction evidence="4">
        <text>ATP + (deoxyribonucleotide)n-3'-hydroxyl + 5'-phospho-(deoxyribonucleotide)m = (deoxyribonucleotide)n+m + AMP + diphosphate.</text>
        <dbReference type="EC" id="6.5.1.1"/>
    </reaction>
</comment>
<dbReference type="EMBL" id="JAVREH010000065">
    <property type="protein sequence ID" value="MDT0264033.1"/>
    <property type="molecule type" value="Genomic_DNA"/>
</dbReference>
<dbReference type="Pfam" id="PF04679">
    <property type="entry name" value="DNA_ligase_A_C"/>
    <property type="match status" value="1"/>
</dbReference>
<dbReference type="Proteomes" id="UP001183176">
    <property type="component" value="Unassembled WGS sequence"/>
</dbReference>
<dbReference type="RefSeq" id="WP_311425176.1">
    <property type="nucleotide sequence ID" value="NZ_JAVREH010000065.1"/>
</dbReference>
<evidence type="ECO:0000256" key="4">
    <source>
        <dbReference type="ARBA" id="ARBA00034003"/>
    </source>
</evidence>
<dbReference type="InterPro" id="IPR012340">
    <property type="entry name" value="NA-bd_OB-fold"/>
</dbReference>
<dbReference type="Pfam" id="PF01068">
    <property type="entry name" value="DNA_ligase_A_M"/>
    <property type="match status" value="1"/>
</dbReference>
<dbReference type="PANTHER" id="PTHR45674">
    <property type="entry name" value="DNA LIGASE 1/3 FAMILY MEMBER"/>
    <property type="match status" value="1"/>
</dbReference>
<dbReference type="PROSITE" id="PS50160">
    <property type="entry name" value="DNA_LIGASE_A3"/>
    <property type="match status" value="1"/>
</dbReference>
<dbReference type="NCBIfam" id="TIGR02779">
    <property type="entry name" value="NHEJ_ligase_lig"/>
    <property type="match status" value="1"/>
</dbReference>
<evidence type="ECO:0000313" key="7">
    <source>
        <dbReference type="Proteomes" id="UP001183176"/>
    </source>
</evidence>
<evidence type="ECO:0000313" key="6">
    <source>
        <dbReference type="EMBL" id="MDT0264033.1"/>
    </source>
</evidence>
<reference evidence="7" key="1">
    <citation type="submission" date="2023-07" db="EMBL/GenBank/DDBJ databases">
        <title>30 novel species of actinomycetes from the DSMZ collection.</title>
        <authorList>
            <person name="Nouioui I."/>
        </authorList>
    </citation>
    <scope>NUCLEOTIDE SEQUENCE [LARGE SCALE GENOMIC DNA]</scope>
    <source>
        <strain evidence="7">DSM 44399</strain>
    </source>
</reference>
<dbReference type="InterPro" id="IPR050191">
    <property type="entry name" value="ATP-dep_DNA_ligase"/>
</dbReference>
<dbReference type="Gene3D" id="2.40.50.140">
    <property type="entry name" value="Nucleic acid-binding proteins"/>
    <property type="match status" value="1"/>
</dbReference>
<sequence>MAPMPDRFAPMLATVGELPDTAQDAQWGYETKWDGARAVAFLSEGRVRLLSRNDLDVSVSYPELRALGEQAGSGLILDGEIVAFGANGLSSFGRLQKRMHVSRAADADRLSRSDPVVYLVFDVLYRDGASTTALPYIRRRELLEALDLNGPSWQTPRYFVGGGAELLQASRQLGLEGIVAKRLNSAYRPGRRSPDWRKIKNLRTQEVVVGGWKPGNGRRAGTVGAVLLGIPDEAGLRYVGKVGTGFTDAALDALLARFRPLARATSAFGGSSAGADPSYAVPRAESADVRWIEPTLVGEVVFGEWTGDGRLRHSVWRGLRPDKTPEEVRPES</sequence>